<dbReference type="SUPFAM" id="SSF51338">
    <property type="entry name" value="Composite domain of metallo-dependent hydrolases"/>
    <property type="match status" value="1"/>
</dbReference>
<sequence length="458" mass="50759">MIYDLVFLNGRVMDPETNIDAIRSIGIQNGSIVSISEEVLHGHVEVDISNLILCPGFIDVHSHEHSDEYYALKCQDGVTSVFELEVGTNDIDQWYAERENKTLVNHGVAIGHIQVRMKVFHHPSGFLPQSDSPAALRADRIDQITKEIEYGLRRGAMAMGFGIHYVPAATRWEIVECFRLAKKYDVCCHVHMRHFGAQEKNGSLAALQEILALGACTKAAINVCHVHSTCLAVTNKALELIHDAHRNGMDITTEFYPYLAGCSSIDSALFNDDIWQEQLGIGYDSLTYVNTKEQLDINSFNKYRKEGGLIIINSIPEQAVIDCLQSPITLMGSDALRGHPRAAGACARVLGHYVRERQLITLMEAIRKMSLLPAQRLESASSQMKVRGRICVGAIADLCIFDPMIVKDCATYEEPKLPSQGIVHVLVNGTFVVHNGKLVAMDKNTKLPGQAIRGVIRD</sequence>
<dbReference type="GO" id="GO:0016811">
    <property type="term" value="F:hydrolase activity, acting on carbon-nitrogen (but not peptide) bonds, in linear amides"/>
    <property type="evidence" value="ECO:0007669"/>
    <property type="project" value="InterPro"/>
</dbReference>
<accession>A0A815TZS6</accession>
<dbReference type="Proteomes" id="UP000663828">
    <property type="component" value="Unassembled WGS sequence"/>
</dbReference>
<evidence type="ECO:0000259" key="1">
    <source>
        <dbReference type="Pfam" id="PF07969"/>
    </source>
</evidence>
<dbReference type="SUPFAM" id="SSF51556">
    <property type="entry name" value="Metallo-dependent hydrolases"/>
    <property type="match status" value="1"/>
</dbReference>
<dbReference type="Pfam" id="PF07969">
    <property type="entry name" value="Amidohydro_3"/>
    <property type="match status" value="1"/>
</dbReference>
<dbReference type="InterPro" id="IPR011059">
    <property type="entry name" value="Metal-dep_hydrolase_composite"/>
</dbReference>
<dbReference type="PANTHER" id="PTHR43668">
    <property type="entry name" value="ALLANTOINASE"/>
    <property type="match status" value="1"/>
</dbReference>
<dbReference type="InterPro" id="IPR050138">
    <property type="entry name" value="DHOase/Allantoinase_Hydrolase"/>
</dbReference>
<dbReference type="GO" id="GO:0006145">
    <property type="term" value="P:purine nucleobase catabolic process"/>
    <property type="evidence" value="ECO:0007669"/>
    <property type="project" value="TreeGrafter"/>
</dbReference>
<dbReference type="GO" id="GO:0004038">
    <property type="term" value="F:allantoinase activity"/>
    <property type="evidence" value="ECO:0007669"/>
    <property type="project" value="TreeGrafter"/>
</dbReference>
<evidence type="ECO:0000313" key="4">
    <source>
        <dbReference type="Proteomes" id="UP000663828"/>
    </source>
</evidence>
<gene>
    <name evidence="2" type="ORF">EDS130_LOCUS6331</name>
    <name evidence="3" type="ORF">XAT740_LOCUS40142</name>
</gene>
<dbReference type="Gene3D" id="3.30.1490.130">
    <property type="entry name" value="D-aminoacylase. Domain 3"/>
    <property type="match status" value="1"/>
</dbReference>
<evidence type="ECO:0000313" key="2">
    <source>
        <dbReference type="EMBL" id="CAF0830827.1"/>
    </source>
</evidence>
<dbReference type="InterPro" id="IPR023100">
    <property type="entry name" value="D-aminoacylase_insert_dom_sf"/>
</dbReference>
<proteinExistence type="predicted"/>
<comment type="caution">
    <text evidence="3">The sequence shown here is derived from an EMBL/GenBank/DDBJ whole genome shotgun (WGS) entry which is preliminary data.</text>
</comment>
<keyword evidence="4" id="KW-1185">Reference proteome</keyword>
<name>A0A815TZS6_ADIRI</name>
<feature type="domain" description="Amidohydrolase 3" evidence="1">
    <location>
        <begin position="331"/>
        <end position="433"/>
    </location>
</feature>
<dbReference type="InterPro" id="IPR032466">
    <property type="entry name" value="Metal_Hydrolase"/>
</dbReference>
<dbReference type="Gene3D" id="3.20.20.140">
    <property type="entry name" value="Metal-dependent hydrolases"/>
    <property type="match status" value="1"/>
</dbReference>
<evidence type="ECO:0000313" key="3">
    <source>
        <dbReference type="EMBL" id="CAF1509645.1"/>
    </source>
</evidence>
<dbReference type="AlphaFoldDB" id="A0A815TZS6"/>
<dbReference type="OrthoDB" id="194468at2759"/>
<reference evidence="3" key="1">
    <citation type="submission" date="2021-02" db="EMBL/GenBank/DDBJ databases">
        <authorList>
            <person name="Nowell W R."/>
        </authorList>
    </citation>
    <scope>NUCLEOTIDE SEQUENCE</scope>
</reference>
<dbReference type="NCBIfam" id="NF006560">
    <property type="entry name" value="PRK09061.1"/>
    <property type="match status" value="1"/>
</dbReference>
<dbReference type="GO" id="GO:0005737">
    <property type="term" value="C:cytoplasm"/>
    <property type="evidence" value="ECO:0007669"/>
    <property type="project" value="TreeGrafter"/>
</dbReference>
<protein>
    <recommendedName>
        <fullName evidence="1">Amidohydrolase 3 domain-containing protein</fullName>
    </recommendedName>
</protein>
<dbReference type="EMBL" id="CAJNOJ010000018">
    <property type="protein sequence ID" value="CAF0830827.1"/>
    <property type="molecule type" value="Genomic_DNA"/>
</dbReference>
<dbReference type="PANTHER" id="PTHR43668:SF2">
    <property type="entry name" value="ALLANTOINASE"/>
    <property type="match status" value="1"/>
</dbReference>
<dbReference type="InterPro" id="IPR013108">
    <property type="entry name" value="Amidohydro_3"/>
</dbReference>
<dbReference type="Proteomes" id="UP000663852">
    <property type="component" value="Unassembled WGS sequence"/>
</dbReference>
<dbReference type="Gene3D" id="2.30.40.10">
    <property type="entry name" value="Urease, subunit C, domain 1"/>
    <property type="match status" value="1"/>
</dbReference>
<organism evidence="3 4">
    <name type="scientific">Adineta ricciae</name>
    <name type="common">Rotifer</name>
    <dbReference type="NCBI Taxonomy" id="249248"/>
    <lineage>
        <taxon>Eukaryota</taxon>
        <taxon>Metazoa</taxon>
        <taxon>Spiralia</taxon>
        <taxon>Gnathifera</taxon>
        <taxon>Rotifera</taxon>
        <taxon>Eurotatoria</taxon>
        <taxon>Bdelloidea</taxon>
        <taxon>Adinetida</taxon>
        <taxon>Adinetidae</taxon>
        <taxon>Adineta</taxon>
    </lineage>
</organism>
<dbReference type="EMBL" id="CAJNOR010004534">
    <property type="protein sequence ID" value="CAF1509645.1"/>
    <property type="molecule type" value="Genomic_DNA"/>
</dbReference>